<organism evidence="2 3">
    <name type="scientific">Sinanodonta woodiana</name>
    <name type="common">Chinese pond mussel</name>
    <name type="synonym">Anodonta woodiana</name>
    <dbReference type="NCBI Taxonomy" id="1069815"/>
    <lineage>
        <taxon>Eukaryota</taxon>
        <taxon>Metazoa</taxon>
        <taxon>Spiralia</taxon>
        <taxon>Lophotrochozoa</taxon>
        <taxon>Mollusca</taxon>
        <taxon>Bivalvia</taxon>
        <taxon>Autobranchia</taxon>
        <taxon>Heteroconchia</taxon>
        <taxon>Palaeoheterodonta</taxon>
        <taxon>Unionida</taxon>
        <taxon>Unionoidea</taxon>
        <taxon>Unionidae</taxon>
        <taxon>Unioninae</taxon>
        <taxon>Sinanodonta</taxon>
    </lineage>
</organism>
<dbReference type="Gene3D" id="3.40.50.10140">
    <property type="entry name" value="Toll/interleukin-1 receptor homology (TIR) domain"/>
    <property type="match status" value="1"/>
</dbReference>
<evidence type="ECO:0000259" key="1">
    <source>
        <dbReference type="Pfam" id="PF13676"/>
    </source>
</evidence>
<name>A0ABD3Y1Y3_SINWO</name>
<evidence type="ECO:0000313" key="2">
    <source>
        <dbReference type="EMBL" id="KAL3892257.1"/>
    </source>
</evidence>
<keyword evidence="3" id="KW-1185">Reference proteome</keyword>
<dbReference type="PANTHER" id="PTHR46270:SF2">
    <property type="entry name" value="TIR DOMAIN-CONTAINING PROTEIN"/>
    <property type="match status" value="1"/>
</dbReference>
<sequence>AVGAIWALAFDKENQRIMLEDKTMNIVNMLLDLTKCLDIVRKAAEGTLWTLRNQLKHMAEFKDLDLVRRVRDYNDQEQQNPRKSDARRKKGHVMISYNRNHREVVKWIRDELEANGYPVWMDIGNMGGSTSQTMAEAIESAHVFLFCCSQGYKNSNNCRQEADYASSLGERLHMIPLLMEEGYKADGWLGFYVGREYFYDFSGKYPREHKLQELLLKLNKCYQKVQQINTGKGNPISRAQPSVSELRKWTVNDIGSWIKKHNLPREQFENITGRDLSALITMRMEAPECFYRRIRKDFKIKSLSTTDLFVEALDDLATRFDN</sequence>
<dbReference type="Proteomes" id="UP001634394">
    <property type="component" value="Unassembled WGS sequence"/>
</dbReference>
<proteinExistence type="predicted"/>
<dbReference type="EMBL" id="JBJQND010000001">
    <property type="protein sequence ID" value="KAL3892257.1"/>
    <property type="molecule type" value="Genomic_DNA"/>
</dbReference>
<reference evidence="2 3" key="1">
    <citation type="submission" date="2024-11" db="EMBL/GenBank/DDBJ databases">
        <title>Chromosome-level genome assembly of the freshwater bivalve Anodonta woodiana.</title>
        <authorList>
            <person name="Chen X."/>
        </authorList>
    </citation>
    <scope>NUCLEOTIDE SEQUENCE [LARGE SCALE GENOMIC DNA]</scope>
    <source>
        <strain evidence="2">MN2024</strain>
        <tissue evidence="2">Gills</tissue>
    </source>
</reference>
<evidence type="ECO:0000313" key="3">
    <source>
        <dbReference type="Proteomes" id="UP001634394"/>
    </source>
</evidence>
<dbReference type="InterPro" id="IPR000157">
    <property type="entry name" value="TIR_dom"/>
</dbReference>
<dbReference type="PANTHER" id="PTHR46270">
    <property type="entry name" value="ARMADILLO-TYPE FOLD-RELATED"/>
    <property type="match status" value="1"/>
</dbReference>
<feature type="non-terminal residue" evidence="2">
    <location>
        <position position="1"/>
    </location>
</feature>
<dbReference type="InterPro" id="IPR035897">
    <property type="entry name" value="Toll_tir_struct_dom_sf"/>
</dbReference>
<dbReference type="Pfam" id="PF13676">
    <property type="entry name" value="TIR_2"/>
    <property type="match status" value="1"/>
</dbReference>
<dbReference type="AlphaFoldDB" id="A0ABD3Y1Y3"/>
<feature type="domain" description="TIR" evidence="1">
    <location>
        <begin position="93"/>
        <end position="215"/>
    </location>
</feature>
<comment type="caution">
    <text evidence="2">The sequence shown here is derived from an EMBL/GenBank/DDBJ whole genome shotgun (WGS) entry which is preliminary data.</text>
</comment>
<gene>
    <name evidence="2" type="ORF">ACJMK2_004481</name>
</gene>
<accession>A0ABD3Y1Y3</accession>
<protein>
    <recommendedName>
        <fullName evidence="1">TIR domain-containing protein</fullName>
    </recommendedName>
</protein>
<dbReference type="SUPFAM" id="SSF52200">
    <property type="entry name" value="Toll/Interleukin receptor TIR domain"/>
    <property type="match status" value="1"/>
</dbReference>